<sequence length="1096" mass="129448">MSLVPIEQYIQDYYRSSSLFHLSKCFYCGTVGCNCQTTNEIQILESYNDEEFNRAVESFYVWASKPDEEAVSQTPTCSHYILKASAFSCLLADDQRFDKFTRWIDSSSLRQRIISYLFIVNCDFDKPHRYYKLFIKRMLTDIIAFQAISKLTQKMKVHQNCFDSYLEILEQISLDNPNVTLILTLIDQSRMPVPSSILVGLLQRNFTTLPIARKWIKAHLNSSFIMDTTKPLEFYKDLLLFSFENKITTSIASFYDNYKENFVNLCTDYLLENIDCKNERIRNICFELSLYRDVFGLEGKDIVTRIDEFIYSYISTLDSKIEKEKIENGFRSISDITPYFDNLLDVLPVYKYQYLFYNLPKHSLNEKRKNLLVTSSENILLIFKFFDHNDPVHSKLLGSFNNGYQTFREFDDRSLDCLFTLAKKAIDVVEDDDEQQTRQYILYFVSQSIIEIINDEFYINLCALKIQRVLNAIRKHIDTFYYFISTDHTYKIKSGRTSTKYKLIDMIVGINQIRTLLWELVPQSHEFLVKMGLIGVGSNSHQLKHYSNIFLFLGKHMDLEKETLLCWPSGEFYNLNVILQNVKSFLSQGLDLGLAIINRMSRDRQLIEDCQKLYDKPEPVPYHIKALCEITLCSALLPNGLDVNFIRDYYHNLDALYTNIKILNGFDFDRLNKLVHSDKMFCLKSDIFKKFYQSLPKRSISHLENIRLTYLLEKEYQDKIKGPKNILPDIQVPKLPDLLISKIIHYVFFDSTVHSLEKVQLAYVCKRWFDVCSDIVTNHYDQESWVTYLTVHQWDNINIKHRFSLFKQYPKRMLFHYLRIIDYDQMDSLLYSHLETLKLNIVGTGNAKNRPIYLEKDCMIKNIEFIIHTNDIGPGYYSFLKFCPMLENIVLKIYLHLDNIKEIFEYIFQMSLPSLKTIQVYLVHTIKQHAGFDLAECHQKYTKLPKLIFMSIPNYVHFSGFSSVAIKIVDDLDIEKMIQFYRLPLLTAKEEIRFSIKKTDLILPLIDFVDKYHQTKHMSLCICQLPENTLSINFVQSIFDRLNNTNNITQFSVFYNLYLQTPKYSILDNHNQWNQIDLKKFKYKNTPITSFYQTFQ</sequence>
<evidence type="ECO:0000313" key="1">
    <source>
        <dbReference type="EMBL" id="KYR01058.1"/>
    </source>
</evidence>
<dbReference type="Proteomes" id="UP000076078">
    <property type="component" value="Unassembled WGS sequence"/>
</dbReference>
<organism evidence="1 2">
    <name type="scientific">Tieghemostelium lacteum</name>
    <name type="common">Slime mold</name>
    <name type="synonym">Dictyostelium lacteum</name>
    <dbReference type="NCBI Taxonomy" id="361077"/>
    <lineage>
        <taxon>Eukaryota</taxon>
        <taxon>Amoebozoa</taxon>
        <taxon>Evosea</taxon>
        <taxon>Eumycetozoa</taxon>
        <taxon>Dictyostelia</taxon>
        <taxon>Dictyosteliales</taxon>
        <taxon>Raperosteliaceae</taxon>
        <taxon>Tieghemostelium</taxon>
    </lineage>
</organism>
<dbReference type="InParanoid" id="A0A152A483"/>
<evidence type="ECO:0000313" key="2">
    <source>
        <dbReference type="Proteomes" id="UP000076078"/>
    </source>
</evidence>
<proteinExistence type="predicted"/>
<reference evidence="1 2" key="1">
    <citation type="submission" date="2015-12" db="EMBL/GenBank/DDBJ databases">
        <title>Dictyostelia acquired genes for synthesis and detection of signals that induce cell-type specialization by lateral gene transfer from prokaryotes.</title>
        <authorList>
            <person name="Gloeckner G."/>
            <person name="Schaap P."/>
        </authorList>
    </citation>
    <scope>NUCLEOTIDE SEQUENCE [LARGE SCALE GENOMIC DNA]</scope>
    <source>
        <strain evidence="1 2">TK</strain>
    </source>
</reference>
<gene>
    <name evidence="1" type="ORF">DLAC_02152</name>
</gene>
<evidence type="ECO:0008006" key="3">
    <source>
        <dbReference type="Google" id="ProtNLM"/>
    </source>
</evidence>
<name>A0A152A483_TIELA</name>
<comment type="caution">
    <text evidence="1">The sequence shown here is derived from an EMBL/GenBank/DDBJ whole genome shotgun (WGS) entry which is preliminary data.</text>
</comment>
<keyword evidence="2" id="KW-1185">Reference proteome</keyword>
<dbReference type="AlphaFoldDB" id="A0A152A483"/>
<accession>A0A152A483</accession>
<protein>
    <recommendedName>
        <fullName evidence="3">F-box domain-containing protein</fullName>
    </recommendedName>
</protein>
<dbReference type="EMBL" id="LODT01000011">
    <property type="protein sequence ID" value="KYR01058.1"/>
    <property type="molecule type" value="Genomic_DNA"/>
</dbReference>